<dbReference type="Gene3D" id="2.30.30.40">
    <property type="entry name" value="SH3 Domains"/>
    <property type="match status" value="2"/>
</dbReference>
<dbReference type="InterPro" id="IPR006020">
    <property type="entry name" value="PTB/PI_dom"/>
</dbReference>
<dbReference type="InterPro" id="IPR055093">
    <property type="entry name" value="EPS8_2nd"/>
</dbReference>
<dbReference type="Pfam" id="PF08416">
    <property type="entry name" value="PTB"/>
    <property type="match status" value="3"/>
</dbReference>
<evidence type="ECO:0000256" key="6">
    <source>
        <dbReference type="PROSITE-ProRule" id="PRU00192"/>
    </source>
</evidence>
<accession>A0A8M1GGE4</accession>
<evidence type="ECO:0000256" key="5">
    <source>
        <dbReference type="ARBA" id="ARBA00022553"/>
    </source>
</evidence>
<dbReference type="AlphaFoldDB" id="A0A8M1GGE4"/>
<dbReference type="PROSITE" id="PS50002">
    <property type="entry name" value="SH3"/>
    <property type="match status" value="1"/>
</dbReference>
<dbReference type="Pfam" id="PF22975">
    <property type="entry name" value="EPS8_2nd"/>
    <property type="match status" value="2"/>
</dbReference>
<feature type="domain" description="SH3" evidence="8">
    <location>
        <begin position="903"/>
        <end position="962"/>
    </location>
</feature>
<dbReference type="InterPro" id="IPR035462">
    <property type="entry name" value="Eps8_SH3"/>
</dbReference>
<reference evidence="10" key="1">
    <citation type="submission" date="2025-08" db="UniProtKB">
        <authorList>
            <consortium name="RefSeq"/>
        </authorList>
    </citation>
    <scope>IDENTIFICATION</scope>
    <source>
        <tissue evidence="10">Whole blood</tissue>
    </source>
</reference>
<dbReference type="CDD" id="cd11764">
    <property type="entry name" value="SH3_Eps8"/>
    <property type="match status" value="1"/>
</dbReference>
<feature type="region of interest" description="Disordered" evidence="7">
    <location>
        <begin position="496"/>
        <end position="520"/>
    </location>
</feature>
<gene>
    <name evidence="10" type="primary">LOC103671095</name>
</gene>
<dbReference type="InterPro" id="IPR033928">
    <property type="entry name" value="EPS8_PTB"/>
</dbReference>
<evidence type="ECO:0000256" key="4">
    <source>
        <dbReference type="ARBA" id="ARBA00022490"/>
    </source>
</evidence>
<evidence type="ECO:0000256" key="2">
    <source>
        <dbReference type="ARBA" id="ARBA00006197"/>
    </source>
</evidence>
<dbReference type="PANTHER" id="PTHR12287:SF20">
    <property type="entry name" value="EPIDERMAL GROWTH FACTOR RECEPTOR KINASE SUBSTRATE 8-LIKE PROTEIN 2"/>
    <property type="match status" value="1"/>
</dbReference>
<dbReference type="KEGG" id="umr:103671095"/>
<sequence>MSQLGSVSCGPGAANGSLGRSDGVARMSAKDLFEQRKKYSNSNIIMHETSQYHVQHLATFIMDKSEAIATVDDAIRKLVQLSSKEKVWAQEMLLQVNDQSLRLLDVESQVWQRQGSRGREGSPNRDPDTQLGLSAGAGQDEEGKGQAGQEGLRRARLCPSRGDCLAESRSASAPRPCRAYQLWLCPRHTAHRPGSRVTPTALSVAQVQPAPVAEELENFPLPTVRHSQTVLNQLRYPSVLLLVCQDSEQSKPDIHFFHCDEVEAELVHEDIESALADCRLGKKMRPQTLKGHQEKIRQRQSVLPAPKGPAPIPFQRYGSDAPSTKNRVGPPMPLPEPSFRRRESLDEEPRAVLAEKIEKETQILNCALDDIEWFVARLQKAAEAFKQLNQRKKWKKKGKKGPAEGVLTLRARPPSEAQFIDCFQKIKLAVNLLDCAADNPGNLVTHSTSPTSGSGLSTRCPEAGPGSAPAAATAWQSPGLRPRRALAVPTSYGCVHGTQPTGRARHGQAASQPPAPQEELENFPLPTVRHSQTVLNQLRYPSVLLLVCQDSEQSKPDIHFFHCDEVEAELVHEDIESALADCRLGKKMRPQTLKGHQEKIRQRQSVLPAPKGPAPIPFQRYGSDAPSTKNRVGPPMPLPEPSFRRRESLDEEPRAVLAEKIEKETQILNCALDDIEWFVARLQKAAEAFKQLNQRKKWKKKGKKGPAEGVLTLRARPPSEAQFIDCFQKIKLAVNLLAKLQKHIQNPSAAELVHFLFGPLELIVSTCGGPDIARSVSSPLLSREAVGFLRGHLVPKEMTLWESLGEMWTRPRSEWPREPQVPLYVPNFHSGWEPPLDVLQEAPWEVEGLASAPDDEPTLVNRPSFRNSPKHSLVSEPTAPPPGDPLPPVSSSHAHRGYEPGPAMTKYVRILYDFTARNANELSVLKDEVLEVLEDGHQWWKVRNRSGQAGYVPCNILDETRLEDAPQEQASLKYWGPASPTHKLPPSFAGNKDELIHHMDEVNDELIRKISHIKAQPQRHFRVERSQPVGLPLTYESGPEEVRAWLEAKAFVLEDGHQWWKVRNRSGQAGYVPCNILDETRLEDAPQEQASLKYWGPASPTHKLPPSFAGNKDELIHHMDEVNDELIRKISHIKAQPQRHFRVERSQPVGLPLTYESGPEEKLHS</sequence>
<dbReference type="InterPro" id="IPR036028">
    <property type="entry name" value="SH3-like_dom_sf"/>
</dbReference>
<feature type="region of interest" description="Disordered" evidence="7">
    <location>
        <begin position="851"/>
        <end position="898"/>
    </location>
</feature>
<feature type="compositionally biased region" description="Basic and acidic residues" evidence="7">
    <location>
        <begin position="117"/>
        <end position="128"/>
    </location>
</feature>
<dbReference type="GO" id="GO:0005737">
    <property type="term" value="C:cytoplasm"/>
    <property type="evidence" value="ECO:0007669"/>
    <property type="project" value="UniProtKB-SubCell"/>
</dbReference>
<keyword evidence="4" id="KW-0963">Cytoplasm</keyword>
<dbReference type="OrthoDB" id="4680325at2759"/>
<keyword evidence="9" id="KW-1185">Reference proteome</keyword>
<keyword evidence="3 6" id="KW-0728">SH3 domain</keyword>
<feature type="region of interest" description="Disordered" evidence="7">
    <location>
        <begin position="590"/>
        <end position="649"/>
    </location>
</feature>
<dbReference type="GO" id="GO:0032587">
    <property type="term" value="C:ruffle membrane"/>
    <property type="evidence" value="ECO:0007669"/>
    <property type="project" value="TreeGrafter"/>
</dbReference>
<feature type="region of interest" description="Disordered" evidence="7">
    <location>
        <begin position="446"/>
        <end position="479"/>
    </location>
</feature>
<dbReference type="Proteomes" id="UP000261680">
    <property type="component" value="Unplaced"/>
</dbReference>
<comment type="similarity">
    <text evidence="2">Belongs to the EPS8 family.</text>
</comment>
<feature type="compositionally biased region" description="Pro residues" evidence="7">
    <location>
        <begin position="878"/>
        <end position="888"/>
    </location>
</feature>
<dbReference type="GO" id="GO:0031982">
    <property type="term" value="C:vesicle"/>
    <property type="evidence" value="ECO:0007669"/>
    <property type="project" value="TreeGrafter"/>
</dbReference>
<dbReference type="GeneID" id="103671095"/>
<dbReference type="GO" id="GO:0003779">
    <property type="term" value="F:actin binding"/>
    <property type="evidence" value="ECO:0007669"/>
    <property type="project" value="TreeGrafter"/>
</dbReference>
<dbReference type="SMART" id="SM00326">
    <property type="entry name" value="SH3"/>
    <property type="match status" value="1"/>
</dbReference>
<dbReference type="InterPro" id="IPR039801">
    <property type="entry name" value="EPS8-like"/>
</dbReference>
<keyword evidence="5" id="KW-0597">Phosphoprotein</keyword>
<organism evidence="9 10">
    <name type="scientific">Ursus maritimus</name>
    <name type="common">Polar bear</name>
    <name type="synonym">Thalarctos maritimus</name>
    <dbReference type="NCBI Taxonomy" id="29073"/>
    <lineage>
        <taxon>Eukaryota</taxon>
        <taxon>Metazoa</taxon>
        <taxon>Chordata</taxon>
        <taxon>Craniata</taxon>
        <taxon>Vertebrata</taxon>
        <taxon>Euteleostomi</taxon>
        <taxon>Mammalia</taxon>
        <taxon>Eutheria</taxon>
        <taxon>Laurasiatheria</taxon>
        <taxon>Carnivora</taxon>
        <taxon>Caniformia</taxon>
        <taxon>Ursidae</taxon>
        <taxon>Ursus</taxon>
    </lineage>
</organism>
<dbReference type="PANTHER" id="PTHR12287">
    <property type="entry name" value="EPIDERMAL GROWTH FACTOR RECEPTOR KINASE SUBSTRATE EPS8-RELATED PROTEIN"/>
    <property type="match status" value="1"/>
</dbReference>
<name>A0A8M1GGE4_URSMA</name>
<dbReference type="Pfam" id="PF00018">
    <property type="entry name" value="SH3_1"/>
    <property type="match status" value="1"/>
</dbReference>
<evidence type="ECO:0000256" key="3">
    <source>
        <dbReference type="ARBA" id="ARBA00022443"/>
    </source>
</evidence>
<dbReference type="Gene3D" id="2.30.29.30">
    <property type="entry name" value="Pleckstrin-homology domain (PH domain)/Phosphotyrosine-binding domain (PTB)"/>
    <property type="match status" value="2"/>
</dbReference>
<dbReference type="InterPro" id="IPR001452">
    <property type="entry name" value="SH3_domain"/>
</dbReference>
<feature type="region of interest" description="Disordered" evidence="7">
    <location>
        <begin position="113"/>
        <end position="153"/>
    </location>
</feature>
<dbReference type="SUPFAM" id="SSF50729">
    <property type="entry name" value="PH domain-like"/>
    <property type="match status" value="3"/>
</dbReference>
<evidence type="ECO:0000313" key="10">
    <source>
        <dbReference type="RefSeq" id="XP_040494733.1"/>
    </source>
</evidence>
<proteinExistence type="inferred from homology"/>
<dbReference type="GO" id="GO:0007266">
    <property type="term" value="P:Rho protein signal transduction"/>
    <property type="evidence" value="ECO:0007669"/>
    <property type="project" value="TreeGrafter"/>
</dbReference>
<evidence type="ECO:0000259" key="8">
    <source>
        <dbReference type="PROSITE" id="PS50002"/>
    </source>
</evidence>
<evidence type="ECO:0000313" key="9">
    <source>
        <dbReference type="Proteomes" id="UP000261680"/>
    </source>
</evidence>
<evidence type="ECO:0000256" key="1">
    <source>
        <dbReference type="ARBA" id="ARBA00004496"/>
    </source>
</evidence>
<dbReference type="SMART" id="SM00462">
    <property type="entry name" value="PTB"/>
    <property type="match status" value="1"/>
</dbReference>
<comment type="subcellular location">
    <subcellularLocation>
        <location evidence="1">Cytoplasm</location>
    </subcellularLocation>
</comment>
<dbReference type="GO" id="GO:1900029">
    <property type="term" value="P:positive regulation of ruffle assembly"/>
    <property type="evidence" value="ECO:0007669"/>
    <property type="project" value="TreeGrafter"/>
</dbReference>
<dbReference type="InterPro" id="IPR013625">
    <property type="entry name" value="PTB"/>
</dbReference>
<dbReference type="CDD" id="cd01210">
    <property type="entry name" value="PTB_EPS8"/>
    <property type="match status" value="1"/>
</dbReference>
<dbReference type="GO" id="GO:0035023">
    <property type="term" value="P:regulation of Rho protein signal transduction"/>
    <property type="evidence" value="ECO:0007669"/>
    <property type="project" value="TreeGrafter"/>
</dbReference>
<dbReference type="FunFam" id="2.30.30.40:FF:000180">
    <property type="entry name" value="epidermal growth factor receptor kinase substrate 8-like protein 2"/>
    <property type="match status" value="1"/>
</dbReference>
<protein>
    <submittedName>
        <fullName evidence="10">Epidermal growth factor receptor kinase substrate 8-like protein 2</fullName>
    </submittedName>
</protein>
<dbReference type="SUPFAM" id="SSF50044">
    <property type="entry name" value="SH3-domain"/>
    <property type="match status" value="2"/>
</dbReference>
<feature type="region of interest" description="Disordered" evidence="7">
    <location>
        <begin position="286"/>
        <end position="346"/>
    </location>
</feature>
<evidence type="ECO:0000256" key="7">
    <source>
        <dbReference type="SAM" id="MobiDB-lite"/>
    </source>
</evidence>
<dbReference type="RefSeq" id="XP_040494733.1">
    <property type="nucleotide sequence ID" value="XM_040638799.1"/>
</dbReference>
<dbReference type="InterPro" id="IPR011993">
    <property type="entry name" value="PH-like_dom_sf"/>
</dbReference>